<dbReference type="SUPFAM" id="SSF52091">
    <property type="entry name" value="SpoIIaa-like"/>
    <property type="match status" value="1"/>
</dbReference>
<dbReference type="InterPro" id="IPR036513">
    <property type="entry name" value="STAS_dom_sf"/>
</dbReference>
<evidence type="ECO:0000256" key="1">
    <source>
        <dbReference type="SAM" id="MobiDB-lite"/>
    </source>
</evidence>
<name>A0A918NRS3_9ACTN</name>
<protein>
    <recommendedName>
        <fullName evidence="4">STAS domain-containing protein</fullName>
    </recommendedName>
</protein>
<evidence type="ECO:0000313" key="3">
    <source>
        <dbReference type="Proteomes" id="UP000619244"/>
    </source>
</evidence>
<keyword evidence="3" id="KW-1185">Reference proteome</keyword>
<dbReference type="Gene3D" id="3.30.750.24">
    <property type="entry name" value="STAS domain"/>
    <property type="match status" value="1"/>
</dbReference>
<dbReference type="Proteomes" id="UP000619244">
    <property type="component" value="Unassembled WGS sequence"/>
</dbReference>
<accession>A0A918NRS3</accession>
<evidence type="ECO:0008006" key="4">
    <source>
        <dbReference type="Google" id="ProtNLM"/>
    </source>
</evidence>
<feature type="compositionally biased region" description="Low complexity" evidence="1">
    <location>
        <begin position="147"/>
        <end position="158"/>
    </location>
</feature>
<dbReference type="AlphaFoldDB" id="A0A918NRS3"/>
<evidence type="ECO:0000313" key="2">
    <source>
        <dbReference type="EMBL" id="GGX90595.1"/>
    </source>
</evidence>
<dbReference type="EMBL" id="BMVU01000028">
    <property type="protein sequence ID" value="GGX90595.1"/>
    <property type="molecule type" value="Genomic_DNA"/>
</dbReference>
<feature type="region of interest" description="Disordered" evidence="1">
    <location>
        <begin position="123"/>
        <end position="172"/>
    </location>
</feature>
<sequence length="172" mass="17974">MAWRVHPRLRPPAAFLPRRHALPGRPAPHTSGTCPLPPPLSLRHDGGCLVIGVERAVGPGHEPTLGRLLHAAIRSGGSVVLVDLRRAPALSGSALSVLHLARSLADRHGLPMVFLREVAPPQAVPAAPAPPEAPAATRLPAIPAPVRPAAARPSVPLVPERDRDAPAPERAC</sequence>
<reference evidence="2" key="2">
    <citation type="submission" date="2020-09" db="EMBL/GenBank/DDBJ databases">
        <authorList>
            <person name="Sun Q."/>
            <person name="Ohkuma M."/>
        </authorList>
    </citation>
    <scope>NUCLEOTIDE SEQUENCE</scope>
    <source>
        <strain evidence="2">JCM 4790</strain>
    </source>
</reference>
<dbReference type="RefSeq" id="WP_190192613.1">
    <property type="nucleotide sequence ID" value="NZ_BMVU01000028.1"/>
</dbReference>
<reference evidence="2" key="1">
    <citation type="journal article" date="2014" name="Int. J. Syst. Evol. Microbiol.">
        <title>Complete genome sequence of Corynebacterium casei LMG S-19264T (=DSM 44701T), isolated from a smear-ripened cheese.</title>
        <authorList>
            <consortium name="US DOE Joint Genome Institute (JGI-PGF)"/>
            <person name="Walter F."/>
            <person name="Albersmeier A."/>
            <person name="Kalinowski J."/>
            <person name="Ruckert C."/>
        </authorList>
    </citation>
    <scope>NUCLEOTIDE SEQUENCE</scope>
    <source>
        <strain evidence="2">JCM 4790</strain>
    </source>
</reference>
<gene>
    <name evidence="2" type="ORF">GCM10010358_50740</name>
</gene>
<comment type="caution">
    <text evidence="2">The sequence shown here is derived from an EMBL/GenBank/DDBJ whole genome shotgun (WGS) entry which is preliminary data.</text>
</comment>
<feature type="compositionally biased region" description="Basic and acidic residues" evidence="1">
    <location>
        <begin position="159"/>
        <end position="172"/>
    </location>
</feature>
<proteinExistence type="predicted"/>
<organism evidence="2 3">
    <name type="scientific">Streptomyces minutiscleroticus</name>
    <dbReference type="NCBI Taxonomy" id="68238"/>
    <lineage>
        <taxon>Bacteria</taxon>
        <taxon>Bacillati</taxon>
        <taxon>Actinomycetota</taxon>
        <taxon>Actinomycetes</taxon>
        <taxon>Kitasatosporales</taxon>
        <taxon>Streptomycetaceae</taxon>
        <taxon>Streptomyces</taxon>
    </lineage>
</organism>